<reference evidence="5 6" key="1">
    <citation type="journal article" date="2016" name="Nat. Commun.">
        <title>Thousands of microbial genomes shed light on interconnected biogeochemical processes in an aquifer system.</title>
        <authorList>
            <person name="Anantharaman K."/>
            <person name="Brown C.T."/>
            <person name="Hug L.A."/>
            <person name="Sharon I."/>
            <person name="Castelle C.J."/>
            <person name="Probst A.J."/>
            <person name="Thomas B.C."/>
            <person name="Singh A."/>
            <person name="Wilkins M.J."/>
            <person name="Karaoz U."/>
            <person name="Brodie E.L."/>
            <person name="Williams K.H."/>
            <person name="Hubbard S.S."/>
            <person name="Banfield J.F."/>
        </authorList>
    </citation>
    <scope>NUCLEOTIDE SEQUENCE [LARGE SCALE GENOMIC DNA]</scope>
</reference>
<dbReference type="GO" id="GO:0005524">
    <property type="term" value="F:ATP binding"/>
    <property type="evidence" value="ECO:0007669"/>
    <property type="project" value="UniProtKB-KW"/>
</dbReference>
<dbReference type="PANTHER" id="PTHR43023">
    <property type="entry name" value="PROTEIN TRIGALACTOSYLDIACYLGLYCEROL 3, CHLOROPLASTIC"/>
    <property type="match status" value="1"/>
</dbReference>
<dbReference type="PANTHER" id="PTHR43023:SF3">
    <property type="entry name" value="PROTEIN TRIGALACTOSYLDIACYLGLYCEROL 3, CHLOROPLASTIC"/>
    <property type="match status" value="1"/>
</dbReference>
<dbReference type="Gene3D" id="3.40.50.300">
    <property type="entry name" value="P-loop containing nucleotide triphosphate hydrolases"/>
    <property type="match status" value="1"/>
</dbReference>
<dbReference type="EMBL" id="MFYX01000010">
    <property type="protein sequence ID" value="OGK07347.1"/>
    <property type="molecule type" value="Genomic_DNA"/>
</dbReference>
<dbReference type="PROSITE" id="PS50893">
    <property type="entry name" value="ABC_TRANSPORTER_2"/>
    <property type="match status" value="1"/>
</dbReference>
<dbReference type="Pfam" id="PF00005">
    <property type="entry name" value="ABC_tran"/>
    <property type="match status" value="1"/>
</dbReference>
<accession>A0A1F7FLK3</accession>
<organism evidence="5 6">
    <name type="scientific">Candidatus Raymondbacteria bacterium RIFOXYD12_FULL_49_13</name>
    <dbReference type="NCBI Taxonomy" id="1817890"/>
    <lineage>
        <taxon>Bacteria</taxon>
        <taxon>Raymondiibacteriota</taxon>
    </lineage>
</organism>
<dbReference type="InterPro" id="IPR017871">
    <property type="entry name" value="ABC_transporter-like_CS"/>
</dbReference>
<dbReference type="InterPro" id="IPR003439">
    <property type="entry name" value="ABC_transporter-like_ATP-bd"/>
</dbReference>
<feature type="domain" description="ABC transporter" evidence="4">
    <location>
        <begin position="6"/>
        <end position="242"/>
    </location>
</feature>
<evidence type="ECO:0000256" key="3">
    <source>
        <dbReference type="ARBA" id="ARBA00022840"/>
    </source>
</evidence>
<dbReference type="GO" id="GO:0016887">
    <property type="term" value="F:ATP hydrolysis activity"/>
    <property type="evidence" value="ECO:0007669"/>
    <property type="project" value="InterPro"/>
</dbReference>
<evidence type="ECO:0000313" key="5">
    <source>
        <dbReference type="EMBL" id="OGK07347.1"/>
    </source>
</evidence>
<keyword evidence="2" id="KW-0547">Nucleotide-binding</keyword>
<name>A0A1F7FLK3_UNCRA</name>
<dbReference type="AlphaFoldDB" id="A0A1F7FLK3"/>
<sequence length="242" mass="25962">MSEPVIHISDLTCTYGRAVILSGVSLTIGKGEICAIIGKSGCGKTTLLKNMLGLVDYQIGSVKLLGCEVCDREAVEKEGIFKRMGVLFQRGALLNSLPVVENAALPLEMHTKKKRSEIYAIAREKLEQVGMAHASHKLPSELSGGMLKRAALARAMALDPEVLFCDEPSAGLDPVTTRSLDLLLLKIRKETGVSIVVVTHDIASIERIADRVVMLDKGTVAFNGSTAEARSAALPALKDFFS</sequence>
<evidence type="ECO:0000313" key="6">
    <source>
        <dbReference type="Proteomes" id="UP000179243"/>
    </source>
</evidence>
<proteinExistence type="predicted"/>
<comment type="caution">
    <text evidence="5">The sequence shown here is derived from an EMBL/GenBank/DDBJ whole genome shotgun (WGS) entry which is preliminary data.</text>
</comment>
<dbReference type="InterPro" id="IPR027417">
    <property type="entry name" value="P-loop_NTPase"/>
</dbReference>
<dbReference type="SUPFAM" id="SSF52540">
    <property type="entry name" value="P-loop containing nucleoside triphosphate hydrolases"/>
    <property type="match status" value="1"/>
</dbReference>
<protein>
    <submittedName>
        <fullName evidence="5">ABC transporter ATP-binding protein</fullName>
    </submittedName>
</protein>
<dbReference type="InterPro" id="IPR003593">
    <property type="entry name" value="AAA+_ATPase"/>
</dbReference>
<gene>
    <name evidence="5" type="ORF">A2519_07375</name>
</gene>
<evidence type="ECO:0000256" key="1">
    <source>
        <dbReference type="ARBA" id="ARBA00022448"/>
    </source>
</evidence>
<keyword evidence="3 5" id="KW-0067">ATP-binding</keyword>
<evidence type="ECO:0000256" key="2">
    <source>
        <dbReference type="ARBA" id="ARBA00022741"/>
    </source>
</evidence>
<evidence type="ECO:0000259" key="4">
    <source>
        <dbReference type="PROSITE" id="PS50893"/>
    </source>
</evidence>
<keyword evidence="1" id="KW-0813">Transport</keyword>
<dbReference type="Proteomes" id="UP000179243">
    <property type="component" value="Unassembled WGS sequence"/>
</dbReference>
<dbReference type="PROSITE" id="PS00211">
    <property type="entry name" value="ABC_TRANSPORTER_1"/>
    <property type="match status" value="1"/>
</dbReference>
<dbReference type="SMART" id="SM00382">
    <property type="entry name" value="AAA"/>
    <property type="match status" value="1"/>
</dbReference>